<evidence type="ECO:0000313" key="3">
    <source>
        <dbReference type="Proteomes" id="UP000217838"/>
    </source>
</evidence>
<dbReference type="EMBL" id="NVUU01000048">
    <property type="protein sequence ID" value="PCI93969.1"/>
    <property type="molecule type" value="Genomic_DNA"/>
</dbReference>
<gene>
    <name evidence="2" type="ORF">COB11_04500</name>
</gene>
<accession>A0A2A4YHL7</accession>
<dbReference type="InterPro" id="IPR025410">
    <property type="entry name" value="Lant_dehyd"/>
</dbReference>
<reference evidence="3" key="1">
    <citation type="submission" date="2017-08" db="EMBL/GenBank/DDBJ databases">
        <title>A dynamic microbial community with high functional redundancy inhabits the cold, oxic subseafloor aquifer.</title>
        <authorList>
            <person name="Tully B.J."/>
            <person name="Wheat C.G."/>
            <person name="Glazer B.T."/>
            <person name="Huber J.A."/>
        </authorList>
    </citation>
    <scope>NUCLEOTIDE SEQUENCE [LARGE SCALE GENOMIC DNA]</scope>
</reference>
<dbReference type="AlphaFoldDB" id="A0A2A4YHL7"/>
<sequence>MSTQAVTEGLAFPVDPRVEVDSDKDDTLGRKNAIASVATAALDKSAPRAAPEKSMFSTFSESFTWGVSSVVKSFSSVFKKEFPFDKLITRAEQLFKDRKSIQAERLVDKDLKGFCKDHLKGPYVNDASSQALFQKLRKVILDIEYRTSPEEILKVKTELCHRVVQNFTEMQEEILTRASRDFQKPDFMTKFGIAEGDSIASIELLGDETHNHGRIPARIRFASGAEVIYKPRSMHVEHTLYNSESGVCTGAGLGSYHVMCEDDELGEYGYSEFLHNTEEANTFSTPEELSEYYQKLSKLESIAQELGITDLHLMNVIVKDKIPYIIDAEVYLNPTQIDLPFQTSLFCQKFGVAFNFDLGMPDGSTRGNNRLWFTKELGSKFKYPKRNLTEEELKKAGVDFTDIRTLTSLTEAEQEICKNAKSSLAERPGRFVPVSTKVLKDSLNYINPHSKKSISDFIVSQIKPDLALYGFKIIVPHEHFAELLEEDYLNHDVPTFTFDSRRNVVLCKGQVIAGIPRK</sequence>
<evidence type="ECO:0000313" key="2">
    <source>
        <dbReference type="EMBL" id="PCI93969.1"/>
    </source>
</evidence>
<feature type="domain" description="Lantibiotic biosynthesis protein dehydration" evidence="1">
    <location>
        <begin position="158"/>
        <end position="336"/>
    </location>
</feature>
<organism evidence="2 3">
    <name type="scientific">Aerophobetes bacterium</name>
    <dbReference type="NCBI Taxonomy" id="2030807"/>
    <lineage>
        <taxon>Bacteria</taxon>
        <taxon>Candidatus Aerophobota</taxon>
    </lineage>
</organism>
<name>A0A2A4YHL7_UNCAE</name>
<comment type="caution">
    <text evidence="2">The sequence shown here is derived from an EMBL/GenBank/DDBJ whole genome shotgun (WGS) entry which is preliminary data.</text>
</comment>
<protein>
    <recommendedName>
        <fullName evidence="1">Lantibiotic biosynthesis protein dehydration domain-containing protein</fullName>
    </recommendedName>
</protein>
<proteinExistence type="predicted"/>
<evidence type="ECO:0000259" key="1">
    <source>
        <dbReference type="Pfam" id="PF13575"/>
    </source>
</evidence>
<dbReference type="Proteomes" id="UP000217838">
    <property type="component" value="Unassembled WGS sequence"/>
</dbReference>
<dbReference type="Pfam" id="PF13575">
    <property type="entry name" value="DUF4135"/>
    <property type="match status" value="1"/>
</dbReference>